<keyword evidence="10" id="KW-1185">Reference proteome</keyword>
<feature type="transmembrane region" description="Helical" evidence="6">
    <location>
        <begin position="106"/>
        <end position="125"/>
    </location>
</feature>
<comment type="caution">
    <text evidence="9">The sequence shown here is derived from an EMBL/GenBank/DDBJ whole genome shotgun (WGS) entry which is preliminary data.</text>
</comment>
<sequence length="312" mass="30980">MPPQLLVLLAAVCFGTTGTAQAFAPDGATSVSLGSARLVLGGLGLALVAWVARARAGRDVAFPKATPDGPGQGVLARVPTWLVVLVAAAGVLAYQPTFFGGTRANGVAVGTVLALGSAPLLTGLLEWTLLGRRPGRVWLGATALAVVGIGLLASGEGDAGGGPGGLLLSLGAGTSYALYAVGVKVLLDRGWASADAVGAVFGVGGVLALPLLLATDTAWLATPSGLAMVAWLGVVTVIVAYLLFGAGLRHLPAATVSTLTLAEPATAALLGLLVLDERLAPLAWAGVAVVALAVVLLSVTPTPGMRLARTRR</sequence>
<feature type="transmembrane region" description="Helical" evidence="6">
    <location>
        <begin position="281"/>
        <end position="302"/>
    </location>
</feature>
<evidence type="ECO:0000313" key="10">
    <source>
        <dbReference type="Proteomes" id="UP000313849"/>
    </source>
</evidence>
<evidence type="ECO:0000256" key="3">
    <source>
        <dbReference type="ARBA" id="ARBA00022692"/>
    </source>
</evidence>
<evidence type="ECO:0000256" key="7">
    <source>
        <dbReference type="SAM" id="SignalP"/>
    </source>
</evidence>
<dbReference type="InterPro" id="IPR000620">
    <property type="entry name" value="EamA_dom"/>
</dbReference>
<dbReference type="InterPro" id="IPR037185">
    <property type="entry name" value="EmrE-like"/>
</dbReference>
<dbReference type="Gene3D" id="1.10.3730.20">
    <property type="match status" value="1"/>
</dbReference>
<dbReference type="EMBL" id="VENP01000021">
    <property type="protein sequence ID" value="TNU74812.1"/>
    <property type="molecule type" value="Genomic_DNA"/>
</dbReference>
<feature type="domain" description="EamA" evidence="8">
    <location>
        <begin position="165"/>
        <end position="298"/>
    </location>
</feature>
<feature type="transmembrane region" description="Helical" evidence="6">
    <location>
        <begin position="166"/>
        <end position="187"/>
    </location>
</feature>
<feature type="transmembrane region" description="Helical" evidence="6">
    <location>
        <begin position="32"/>
        <end position="53"/>
    </location>
</feature>
<feature type="transmembrane region" description="Helical" evidence="6">
    <location>
        <begin position="225"/>
        <end position="244"/>
    </location>
</feature>
<dbReference type="Proteomes" id="UP000313849">
    <property type="component" value="Unassembled WGS sequence"/>
</dbReference>
<name>A0A5C5BDP4_9MICO</name>
<gene>
    <name evidence="9" type="ORF">FH969_07235</name>
</gene>
<feature type="transmembrane region" description="Helical" evidence="6">
    <location>
        <begin position="137"/>
        <end position="154"/>
    </location>
</feature>
<dbReference type="PANTHER" id="PTHR32322">
    <property type="entry name" value="INNER MEMBRANE TRANSPORTER"/>
    <property type="match status" value="1"/>
</dbReference>
<feature type="domain" description="EamA" evidence="8">
    <location>
        <begin position="5"/>
        <end position="152"/>
    </location>
</feature>
<keyword evidence="7" id="KW-0732">Signal</keyword>
<evidence type="ECO:0000256" key="4">
    <source>
        <dbReference type="ARBA" id="ARBA00022989"/>
    </source>
</evidence>
<accession>A0A5C5BDP4</accession>
<feature type="chain" id="PRO_5022878891" evidence="7">
    <location>
        <begin position="23"/>
        <end position="312"/>
    </location>
</feature>
<feature type="transmembrane region" description="Helical" evidence="6">
    <location>
        <begin position="74"/>
        <end position="94"/>
    </location>
</feature>
<keyword evidence="3 6" id="KW-0812">Transmembrane</keyword>
<protein>
    <submittedName>
        <fullName evidence="9">EamA family transporter</fullName>
    </submittedName>
</protein>
<comment type="similarity">
    <text evidence="2">Belongs to the EamA transporter family.</text>
</comment>
<keyword evidence="4 6" id="KW-1133">Transmembrane helix</keyword>
<dbReference type="PANTHER" id="PTHR32322:SF2">
    <property type="entry name" value="EAMA DOMAIN-CONTAINING PROTEIN"/>
    <property type="match status" value="1"/>
</dbReference>
<dbReference type="SUPFAM" id="SSF103481">
    <property type="entry name" value="Multidrug resistance efflux transporter EmrE"/>
    <property type="match status" value="2"/>
</dbReference>
<dbReference type="RefSeq" id="WP_139986652.1">
    <property type="nucleotide sequence ID" value="NZ_VENP01000021.1"/>
</dbReference>
<dbReference type="Pfam" id="PF00892">
    <property type="entry name" value="EamA"/>
    <property type="match status" value="2"/>
</dbReference>
<keyword evidence="5 6" id="KW-0472">Membrane</keyword>
<dbReference type="GO" id="GO:0016020">
    <property type="term" value="C:membrane"/>
    <property type="evidence" value="ECO:0007669"/>
    <property type="project" value="UniProtKB-SubCell"/>
</dbReference>
<dbReference type="OrthoDB" id="3577499at2"/>
<feature type="transmembrane region" description="Helical" evidence="6">
    <location>
        <begin position="256"/>
        <end position="275"/>
    </location>
</feature>
<evidence type="ECO:0000256" key="6">
    <source>
        <dbReference type="SAM" id="Phobius"/>
    </source>
</evidence>
<dbReference type="AlphaFoldDB" id="A0A5C5BDP4"/>
<comment type="subcellular location">
    <subcellularLocation>
        <location evidence="1">Membrane</location>
        <topology evidence="1">Multi-pass membrane protein</topology>
    </subcellularLocation>
</comment>
<evidence type="ECO:0000256" key="1">
    <source>
        <dbReference type="ARBA" id="ARBA00004141"/>
    </source>
</evidence>
<evidence type="ECO:0000313" key="9">
    <source>
        <dbReference type="EMBL" id="TNU74812.1"/>
    </source>
</evidence>
<evidence type="ECO:0000259" key="8">
    <source>
        <dbReference type="Pfam" id="PF00892"/>
    </source>
</evidence>
<dbReference type="InterPro" id="IPR050638">
    <property type="entry name" value="AA-Vitamin_Transporters"/>
</dbReference>
<organism evidence="9 10">
    <name type="scientific">Miniimonas arenae</name>
    <dbReference type="NCBI Taxonomy" id="676201"/>
    <lineage>
        <taxon>Bacteria</taxon>
        <taxon>Bacillati</taxon>
        <taxon>Actinomycetota</taxon>
        <taxon>Actinomycetes</taxon>
        <taxon>Micrococcales</taxon>
        <taxon>Beutenbergiaceae</taxon>
        <taxon>Miniimonas</taxon>
    </lineage>
</organism>
<reference evidence="9 10" key="1">
    <citation type="submission" date="2019-06" db="EMBL/GenBank/DDBJ databases">
        <title>Draft genome sequence of Miniimonas arenae KCTC 19750T isolated from sea sand.</title>
        <authorList>
            <person name="Park S.-J."/>
        </authorList>
    </citation>
    <scope>NUCLEOTIDE SEQUENCE [LARGE SCALE GENOMIC DNA]</scope>
    <source>
        <strain evidence="9 10">KCTC 19750</strain>
    </source>
</reference>
<proteinExistence type="inferred from homology"/>
<feature type="signal peptide" evidence="7">
    <location>
        <begin position="1"/>
        <end position="22"/>
    </location>
</feature>
<evidence type="ECO:0000256" key="5">
    <source>
        <dbReference type="ARBA" id="ARBA00023136"/>
    </source>
</evidence>
<feature type="transmembrane region" description="Helical" evidence="6">
    <location>
        <begin position="194"/>
        <end position="213"/>
    </location>
</feature>
<evidence type="ECO:0000256" key="2">
    <source>
        <dbReference type="ARBA" id="ARBA00007362"/>
    </source>
</evidence>